<keyword evidence="7" id="KW-0560">Oxidoreductase</keyword>
<sequence length="120" mass="13870">MDTSAVTLKWALVSLLSNPEAMRKVKEELDTKIGKERRVEEADIANLPNLQAIIKETLRLYPPSPLIVTHESMEDCVVAGFHVPASTILIINAWKIQRDPSWWELRLEFEPERFIGTRWM</sequence>
<dbReference type="Gene3D" id="1.10.630.10">
    <property type="entry name" value="Cytochrome P450"/>
    <property type="match status" value="1"/>
</dbReference>
<dbReference type="HOGENOM" id="CLU_001570_29_4_1"/>
<evidence type="ECO:0000256" key="1">
    <source>
        <dbReference type="ARBA" id="ARBA00001971"/>
    </source>
</evidence>
<keyword evidence="8" id="KW-0408">Iron</keyword>
<dbReference type="GO" id="GO:0004497">
    <property type="term" value="F:monooxygenase activity"/>
    <property type="evidence" value="ECO:0007669"/>
    <property type="project" value="InterPro"/>
</dbReference>
<reference evidence="11" key="1">
    <citation type="journal article" date="2013" name="Science">
        <title>The Amborella genome and the evolution of flowering plants.</title>
        <authorList>
            <consortium name="Amborella Genome Project"/>
        </authorList>
    </citation>
    <scope>NUCLEOTIDE SEQUENCE [LARGE SCALE GENOMIC DNA]</scope>
</reference>
<dbReference type="PRINTS" id="PR00463">
    <property type="entry name" value="EP450I"/>
</dbReference>
<dbReference type="PRINTS" id="PR00385">
    <property type="entry name" value="P450"/>
</dbReference>
<dbReference type="PANTHER" id="PTHR47947:SF26">
    <property type="entry name" value="CYTOCHROME P450"/>
    <property type="match status" value="1"/>
</dbReference>
<dbReference type="PANTHER" id="PTHR47947">
    <property type="entry name" value="CYTOCHROME P450 82C3-RELATED"/>
    <property type="match status" value="1"/>
</dbReference>
<evidence type="ECO:0000256" key="5">
    <source>
        <dbReference type="ARBA" id="ARBA00022723"/>
    </source>
</evidence>
<comment type="cofactor">
    <cofactor evidence="1">
        <name>heme</name>
        <dbReference type="ChEBI" id="CHEBI:30413"/>
    </cofactor>
</comment>
<dbReference type="EMBL" id="KI397513">
    <property type="protein sequence ID" value="ERM94232.1"/>
    <property type="molecule type" value="Genomic_DNA"/>
</dbReference>
<dbReference type="Proteomes" id="UP000017836">
    <property type="component" value="Unassembled WGS sequence"/>
</dbReference>
<evidence type="ECO:0000256" key="2">
    <source>
        <dbReference type="ARBA" id="ARBA00004370"/>
    </source>
</evidence>
<evidence type="ECO:0000256" key="9">
    <source>
        <dbReference type="ARBA" id="ARBA00023136"/>
    </source>
</evidence>
<evidence type="ECO:0000313" key="11">
    <source>
        <dbReference type="Proteomes" id="UP000017836"/>
    </source>
</evidence>
<comment type="subcellular location">
    <subcellularLocation>
        <location evidence="2">Membrane</location>
    </subcellularLocation>
</comment>
<dbReference type="GO" id="GO:0016020">
    <property type="term" value="C:membrane"/>
    <property type="evidence" value="ECO:0007669"/>
    <property type="project" value="UniProtKB-SubCell"/>
</dbReference>
<dbReference type="InterPro" id="IPR001128">
    <property type="entry name" value="Cyt_P450"/>
</dbReference>
<evidence type="ECO:0000313" key="10">
    <source>
        <dbReference type="EMBL" id="ERM94232.1"/>
    </source>
</evidence>
<evidence type="ECO:0000256" key="4">
    <source>
        <dbReference type="ARBA" id="ARBA00022692"/>
    </source>
</evidence>
<evidence type="ECO:0000256" key="3">
    <source>
        <dbReference type="ARBA" id="ARBA00022617"/>
    </source>
</evidence>
<dbReference type="eggNOG" id="KOG0156">
    <property type="taxonomic scope" value="Eukaryota"/>
</dbReference>
<dbReference type="InterPro" id="IPR002401">
    <property type="entry name" value="Cyt_P450_E_grp-I"/>
</dbReference>
<dbReference type="GO" id="GO:0020037">
    <property type="term" value="F:heme binding"/>
    <property type="evidence" value="ECO:0007669"/>
    <property type="project" value="InterPro"/>
</dbReference>
<dbReference type="GO" id="GO:0005506">
    <property type="term" value="F:iron ion binding"/>
    <property type="evidence" value="ECO:0007669"/>
    <property type="project" value="InterPro"/>
</dbReference>
<keyword evidence="3" id="KW-0349">Heme</keyword>
<dbReference type="Gramene" id="ERM94232">
    <property type="protein sequence ID" value="ERM94232"/>
    <property type="gene ID" value="AMTR_s00010p00211430"/>
</dbReference>
<proteinExistence type="predicted"/>
<gene>
    <name evidence="10" type="ORF">AMTR_s00010p00211430</name>
</gene>
<protein>
    <recommendedName>
        <fullName evidence="12">Cytochrome P450</fullName>
    </recommendedName>
</protein>
<keyword evidence="9" id="KW-0472">Membrane</keyword>
<dbReference type="Pfam" id="PF00067">
    <property type="entry name" value="p450"/>
    <property type="match status" value="1"/>
</dbReference>
<dbReference type="GO" id="GO:0016705">
    <property type="term" value="F:oxidoreductase activity, acting on paired donors, with incorporation or reduction of molecular oxygen"/>
    <property type="evidence" value="ECO:0007669"/>
    <property type="project" value="InterPro"/>
</dbReference>
<dbReference type="AlphaFoldDB" id="W1NEP9"/>
<evidence type="ECO:0000256" key="7">
    <source>
        <dbReference type="ARBA" id="ARBA00023002"/>
    </source>
</evidence>
<dbReference type="InterPro" id="IPR036396">
    <property type="entry name" value="Cyt_P450_sf"/>
</dbReference>
<dbReference type="OMA" id="THESMED"/>
<keyword evidence="11" id="KW-1185">Reference proteome</keyword>
<dbReference type="STRING" id="13333.W1NEP9"/>
<keyword evidence="5" id="KW-0479">Metal-binding</keyword>
<keyword evidence="4" id="KW-0812">Transmembrane</keyword>
<organism evidence="10 11">
    <name type="scientific">Amborella trichopoda</name>
    <dbReference type="NCBI Taxonomy" id="13333"/>
    <lineage>
        <taxon>Eukaryota</taxon>
        <taxon>Viridiplantae</taxon>
        <taxon>Streptophyta</taxon>
        <taxon>Embryophyta</taxon>
        <taxon>Tracheophyta</taxon>
        <taxon>Spermatophyta</taxon>
        <taxon>Magnoliopsida</taxon>
        <taxon>Amborellales</taxon>
        <taxon>Amborellaceae</taxon>
        <taxon>Amborella</taxon>
    </lineage>
</organism>
<evidence type="ECO:0000256" key="8">
    <source>
        <dbReference type="ARBA" id="ARBA00023004"/>
    </source>
</evidence>
<accession>W1NEP9</accession>
<dbReference type="InterPro" id="IPR050651">
    <property type="entry name" value="Plant_Cytochrome_P450_Monoox"/>
</dbReference>
<evidence type="ECO:0000256" key="6">
    <source>
        <dbReference type="ARBA" id="ARBA00022989"/>
    </source>
</evidence>
<keyword evidence="6" id="KW-1133">Transmembrane helix</keyword>
<dbReference type="SUPFAM" id="SSF48264">
    <property type="entry name" value="Cytochrome P450"/>
    <property type="match status" value="1"/>
</dbReference>
<name>W1NEP9_AMBTC</name>
<evidence type="ECO:0008006" key="12">
    <source>
        <dbReference type="Google" id="ProtNLM"/>
    </source>
</evidence>